<name>A0A0G4EJ20_VITBC</name>
<feature type="compositionally biased region" description="Pro residues" evidence="1">
    <location>
        <begin position="1"/>
        <end position="15"/>
    </location>
</feature>
<dbReference type="VEuPathDB" id="CryptoDB:Vbra_1642"/>
<feature type="region of interest" description="Disordered" evidence="1">
    <location>
        <begin position="104"/>
        <end position="130"/>
    </location>
</feature>
<feature type="compositionally biased region" description="Polar residues" evidence="1">
    <location>
        <begin position="402"/>
        <end position="416"/>
    </location>
</feature>
<gene>
    <name evidence="2" type="ORF">Vbra_1642</name>
</gene>
<reference evidence="2 3" key="1">
    <citation type="submission" date="2014-11" db="EMBL/GenBank/DDBJ databases">
        <authorList>
            <person name="Zhu J."/>
            <person name="Qi W."/>
            <person name="Song R."/>
        </authorList>
    </citation>
    <scope>NUCLEOTIDE SEQUENCE [LARGE SCALE GENOMIC DNA]</scope>
</reference>
<feature type="compositionally biased region" description="Low complexity" evidence="1">
    <location>
        <begin position="16"/>
        <end position="29"/>
    </location>
</feature>
<dbReference type="Proteomes" id="UP000041254">
    <property type="component" value="Unassembled WGS sequence"/>
</dbReference>
<feature type="region of interest" description="Disordered" evidence="1">
    <location>
        <begin position="63"/>
        <end position="84"/>
    </location>
</feature>
<feature type="region of interest" description="Disordered" evidence="1">
    <location>
        <begin position="1"/>
        <end position="41"/>
    </location>
</feature>
<sequence length="549" mass="58508">MQPCTQPPPSCPPRPSAAAASGATSLSRRSFGDSRSSQSQNIKRCCAEYNAARAELESIHNKLKAASTQEDRQSLDEQMAASRERFSRAKSAMEEILRVMEQAKSGLSQPGRTSEGCKDSQQDGAPAAAAGGVAAASSAALAAEPVAGGEDDAADGSGGASLPRLSVGAGSGCVSWCSLGDGRIALVSDGLHLQVHQCRRRSWELIASMKLPFETAPSSVSCHRLSPRQIVVTSPAHMAVFTLSTEPSPPTLSQVFFVPLSSPVLALTVTEGRREDGGPLLATLHDPGKGDMVEQGREYTCRVQLWHGDGSPSSTLICGPWREIVLDGDPGSPYEGTLTFQSTSAWHERAEIVLLGAVWTKEQGRTFAWVGVSRGEGGEGDGLWGDCHLGRVDRVHFPPSTPSMKSHQPARASQPTWDGWPMVVSIPSDTTDTGTPPAVRILPPPPFSPTPLCHYAGVLLAKSTEATHLTLEALMVRRVAEGAGSMEVLDERMVVRGGGEGGRVFGRLVDQEETQGPKERPQQQQQQQMFDPVTLRFHSFDVTAGSYAR</sequence>
<evidence type="ECO:0000256" key="1">
    <source>
        <dbReference type="SAM" id="MobiDB-lite"/>
    </source>
</evidence>
<evidence type="ECO:0000313" key="2">
    <source>
        <dbReference type="EMBL" id="CEL95904.1"/>
    </source>
</evidence>
<dbReference type="AlphaFoldDB" id="A0A0G4EJ20"/>
<feature type="region of interest" description="Disordered" evidence="1">
    <location>
        <begin position="512"/>
        <end position="531"/>
    </location>
</feature>
<dbReference type="EMBL" id="CDMY01000241">
    <property type="protein sequence ID" value="CEL95904.1"/>
    <property type="molecule type" value="Genomic_DNA"/>
</dbReference>
<evidence type="ECO:0000313" key="3">
    <source>
        <dbReference type="Proteomes" id="UP000041254"/>
    </source>
</evidence>
<organism evidence="2 3">
    <name type="scientific">Vitrella brassicaformis (strain CCMP3155)</name>
    <dbReference type="NCBI Taxonomy" id="1169540"/>
    <lineage>
        <taxon>Eukaryota</taxon>
        <taxon>Sar</taxon>
        <taxon>Alveolata</taxon>
        <taxon>Colpodellida</taxon>
        <taxon>Vitrellaceae</taxon>
        <taxon>Vitrella</taxon>
    </lineage>
</organism>
<proteinExistence type="predicted"/>
<dbReference type="InParanoid" id="A0A0G4EJ20"/>
<feature type="region of interest" description="Disordered" evidence="1">
    <location>
        <begin position="398"/>
        <end position="419"/>
    </location>
</feature>
<keyword evidence="3" id="KW-1185">Reference proteome</keyword>
<accession>A0A0G4EJ20</accession>
<protein>
    <submittedName>
        <fullName evidence="2">Uncharacterized protein</fullName>
    </submittedName>
</protein>